<keyword evidence="4" id="KW-0808">Transferase</keyword>
<evidence type="ECO:0000313" key="8">
    <source>
        <dbReference type="Proteomes" id="UP001600941"/>
    </source>
</evidence>
<dbReference type="InterPro" id="IPR007554">
    <property type="entry name" value="Glycerophosphate_synth"/>
</dbReference>
<dbReference type="SUPFAM" id="SSF53756">
    <property type="entry name" value="UDP-Glycosyltransferase/glycogen phosphorylase"/>
    <property type="match status" value="1"/>
</dbReference>
<keyword evidence="5" id="KW-0777">Teichoic acid biosynthesis</keyword>
<evidence type="ECO:0000256" key="1">
    <source>
        <dbReference type="ARBA" id="ARBA00004202"/>
    </source>
</evidence>
<dbReference type="RefSeq" id="WP_227211690.1">
    <property type="nucleotide sequence ID" value="NZ_BAABZQ010000001.1"/>
</dbReference>
<evidence type="ECO:0000256" key="3">
    <source>
        <dbReference type="ARBA" id="ARBA00022475"/>
    </source>
</evidence>
<keyword evidence="6" id="KW-0472">Membrane</keyword>
<dbReference type="PANTHER" id="PTHR37316:SF3">
    <property type="entry name" value="TEICHOIC ACID GLYCEROL-PHOSPHATE TRANSFERASE"/>
    <property type="match status" value="1"/>
</dbReference>
<comment type="caution">
    <text evidence="7">The sequence shown here is derived from an EMBL/GenBank/DDBJ whole genome shotgun (WGS) entry which is preliminary data.</text>
</comment>
<sequence>MKKLIKRILERLKNKNYFFKKLYETAAETYLHFKYKNICRKNPTNDKIIMFESFIGKQYACSPKAIYNYLINDARFEDFTFVWAFRAGKLKKIRNEFTDSRTILVEYKSGKYYEYFAKAKYWVTNWRIPPYMTKKKDQILIETWHGTPLKKIGIDLKIEGNALASQKKSHKMYLLDAKGYDFFVSPSAFCTKVFTTAFGLDQLHKENILIETGYPRNDYLINYSKEDVTLIKKRLNIPTDKKVILYAPTWRDNQHTLGVGNTLDVENHFSKFMQTISDDYVIIMRLHYLVASKINLSGYEGKVFNYSQLDDVNLLYVISDILITDYSSVFFDYANLHRPILFYMYDLDDYQNNVRDFYIDLKELPGPIIKTEEALLDAVYNIDTITKQYSASYQIFCDTYNYLDDGNAAERVVNTCIKPEA</sequence>
<evidence type="ECO:0000256" key="2">
    <source>
        <dbReference type="ARBA" id="ARBA00010488"/>
    </source>
</evidence>
<gene>
    <name evidence="7" type="ORF">K340107D12_19680</name>
</gene>
<dbReference type="Gene3D" id="3.40.50.12580">
    <property type="match status" value="1"/>
</dbReference>
<name>A0ABQ0BRI5_9FIRM</name>
<accession>A0ABQ0BRI5</accession>
<dbReference type="PANTHER" id="PTHR37316">
    <property type="entry name" value="TEICHOIC ACID GLYCEROL-PHOSPHATE PRIMASE"/>
    <property type="match status" value="1"/>
</dbReference>
<evidence type="ECO:0008006" key="9">
    <source>
        <dbReference type="Google" id="ProtNLM"/>
    </source>
</evidence>
<dbReference type="Pfam" id="PF04464">
    <property type="entry name" value="Glyphos_transf"/>
    <property type="match status" value="1"/>
</dbReference>
<proteinExistence type="inferred from homology"/>
<dbReference type="InterPro" id="IPR051612">
    <property type="entry name" value="Teichoic_Acid_Biosynth"/>
</dbReference>
<dbReference type="InterPro" id="IPR043148">
    <property type="entry name" value="TagF_C"/>
</dbReference>
<evidence type="ECO:0000256" key="6">
    <source>
        <dbReference type="ARBA" id="ARBA00023136"/>
    </source>
</evidence>
<reference evidence="7 8" key="1">
    <citation type="submission" date="2024-04" db="EMBL/GenBank/DDBJ databases">
        <title>Defined microbial consortia suppress multidrug-resistant proinflammatory Enterobacteriaceae via ecological control.</title>
        <authorList>
            <person name="Furuichi M."/>
            <person name="Kawaguchi T."/>
            <person name="Pust M."/>
            <person name="Yasuma K."/>
            <person name="Plichta D."/>
            <person name="Hasegawa N."/>
            <person name="Ohya T."/>
            <person name="Bhattarai S."/>
            <person name="Sasajima S."/>
            <person name="Aoto Y."/>
            <person name="Tuganbaev T."/>
            <person name="Yaginuma M."/>
            <person name="Ueda M."/>
            <person name="Okahashi N."/>
            <person name="Amafuji K."/>
            <person name="Kiridooshi Y."/>
            <person name="Sugita K."/>
            <person name="Strazar M."/>
            <person name="Skelly A."/>
            <person name="Suda W."/>
            <person name="Hattori M."/>
            <person name="Nakamoto N."/>
            <person name="Caballero S."/>
            <person name="Norman J."/>
            <person name="Olle B."/>
            <person name="Tanoue T."/>
            <person name="Arita M."/>
            <person name="Bucci V."/>
            <person name="Atarashi K."/>
            <person name="Xavier R."/>
            <person name="Honda K."/>
        </authorList>
    </citation>
    <scope>NUCLEOTIDE SEQUENCE [LARGE SCALE GENOMIC DNA]</scope>
    <source>
        <strain evidence="8">k34-0107-D12</strain>
    </source>
</reference>
<dbReference type="Proteomes" id="UP001600941">
    <property type="component" value="Unassembled WGS sequence"/>
</dbReference>
<dbReference type="InterPro" id="IPR043149">
    <property type="entry name" value="TagF_N"/>
</dbReference>
<evidence type="ECO:0000313" key="7">
    <source>
        <dbReference type="EMBL" id="GAA6499152.1"/>
    </source>
</evidence>
<evidence type="ECO:0000256" key="5">
    <source>
        <dbReference type="ARBA" id="ARBA00022944"/>
    </source>
</evidence>
<comment type="subcellular location">
    <subcellularLocation>
        <location evidence="1">Cell membrane</location>
        <topology evidence="1">Peripheral membrane protein</topology>
    </subcellularLocation>
</comment>
<evidence type="ECO:0000256" key="4">
    <source>
        <dbReference type="ARBA" id="ARBA00022679"/>
    </source>
</evidence>
<comment type="similarity">
    <text evidence="2">Belongs to the CDP-glycerol glycerophosphotransferase family.</text>
</comment>
<protein>
    <recommendedName>
        <fullName evidence="9">CDP-glycerol:poly(Glycerophosphate) glycerophosphotransferase</fullName>
    </recommendedName>
</protein>
<keyword evidence="8" id="KW-1185">Reference proteome</keyword>
<organism evidence="7 8">
    <name type="scientific">Blautia parvula</name>
    <dbReference type="NCBI Taxonomy" id="2877527"/>
    <lineage>
        <taxon>Bacteria</taxon>
        <taxon>Bacillati</taxon>
        <taxon>Bacillota</taxon>
        <taxon>Clostridia</taxon>
        <taxon>Lachnospirales</taxon>
        <taxon>Lachnospiraceae</taxon>
        <taxon>Blautia</taxon>
    </lineage>
</organism>
<dbReference type="Gene3D" id="3.40.50.11820">
    <property type="match status" value="1"/>
</dbReference>
<keyword evidence="3" id="KW-1003">Cell membrane</keyword>
<dbReference type="EMBL" id="BAABZQ010000001">
    <property type="protein sequence ID" value="GAA6499152.1"/>
    <property type="molecule type" value="Genomic_DNA"/>
</dbReference>